<organism evidence="3">
    <name type="scientific">Sarcoptes scabiei</name>
    <name type="common">Itch mite</name>
    <name type="synonym">Acarus scabiei</name>
    <dbReference type="NCBI Taxonomy" id="52283"/>
    <lineage>
        <taxon>Eukaryota</taxon>
        <taxon>Metazoa</taxon>
        <taxon>Ecdysozoa</taxon>
        <taxon>Arthropoda</taxon>
        <taxon>Chelicerata</taxon>
        <taxon>Arachnida</taxon>
        <taxon>Acari</taxon>
        <taxon>Acariformes</taxon>
        <taxon>Sarcoptiformes</taxon>
        <taxon>Astigmata</taxon>
        <taxon>Psoroptidia</taxon>
        <taxon>Sarcoptoidea</taxon>
        <taxon>Sarcoptidae</taxon>
        <taxon>Sarcoptinae</taxon>
        <taxon>Sarcoptes</taxon>
    </lineage>
</organism>
<evidence type="ECO:0000313" key="4">
    <source>
        <dbReference type="EnsemblMetazoa" id="KAF7494446.1"/>
    </source>
</evidence>
<reference evidence="4" key="3">
    <citation type="submission" date="2022-06" db="UniProtKB">
        <authorList>
            <consortium name="EnsemblMetazoa"/>
        </authorList>
    </citation>
    <scope>IDENTIFICATION</scope>
</reference>
<feature type="transmembrane region" description="Helical" evidence="1">
    <location>
        <begin position="6"/>
        <end position="28"/>
    </location>
</feature>
<reference evidence="3" key="2">
    <citation type="submission" date="2020-01" db="EMBL/GenBank/DDBJ databases">
        <authorList>
            <person name="Korhonen P.K.K."/>
            <person name="Guangxu M.G."/>
            <person name="Wang T.W."/>
            <person name="Stroehlein A.J.S."/>
            <person name="Young N.D."/>
            <person name="Ang C.-S.A."/>
            <person name="Fernando D.W.F."/>
            <person name="Lu H.L."/>
            <person name="Taylor S.T."/>
            <person name="Ehtesham M.E.M."/>
            <person name="Najaraj S.H.N."/>
            <person name="Harsha G.H.G."/>
            <person name="Madugundu A.M."/>
            <person name="Renuse S.R."/>
            <person name="Holt D.H."/>
            <person name="Pandey A.P."/>
            <person name="Papenfuss A.P."/>
            <person name="Gasser R.B.G."/>
            <person name="Fischer K.F."/>
        </authorList>
    </citation>
    <scope>NUCLEOTIDE SEQUENCE</scope>
    <source>
        <strain evidence="3">SSS_KF_BRIS2020</strain>
    </source>
</reference>
<dbReference type="Pfam" id="PF13417">
    <property type="entry name" value="GST_N_3"/>
    <property type="match status" value="1"/>
</dbReference>
<dbReference type="OrthoDB" id="6491882at2759"/>
<evidence type="ECO:0000259" key="2">
    <source>
        <dbReference type="Pfam" id="PF13417"/>
    </source>
</evidence>
<dbReference type="PANTHER" id="PTHR12782:SF5">
    <property type="entry name" value="PROSTAGLANDIN E SYNTHASE 2"/>
    <property type="match status" value="1"/>
</dbReference>
<keyword evidence="1" id="KW-0472">Membrane</keyword>
<reference evidence="5" key="1">
    <citation type="journal article" date="2020" name="PLoS Negl. Trop. Dis.">
        <title>High-quality nuclear genome for Sarcoptes scabiei-A critical resource for a neglected parasite.</title>
        <authorList>
            <person name="Korhonen P.K."/>
            <person name="Gasser R.B."/>
            <person name="Ma G."/>
            <person name="Wang T."/>
            <person name="Stroehlein A.J."/>
            <person name="Young N.D."/>
            <person name="Ang C.S."/>
            <person name="Fernando D.D."/>
            <person name="Lu H.C."/>
            <person name="Taylor S."/>
            <person name="Reynolds S.L."/>
            <person name="Mofiz E."/>
            <person name="Najaraj S.H."/>
            <person name="Gowda H."/>
            <person name="Madugundu A."/>
            <person name="Renuse S."/>
            <person name="Holt D."/>
            <person name="Pandey A."/>
            <person name="Papenfuss A.T."/>
            <person name="Fischer K."/>
        </authorList>
    </citation>
    <scope>NUCLEOTIDE SEQUENCE [LARGE SCALE GENOMIC DNA]</scope>
</reference>
<evidence type="ECO:0000256" key="1">
    <source>
        <dbReference type="SAM" id="Phobius"/>
    </source>
</evidence>
<accession>A0A834VF12</accession>
<protein>
    <submittedName>
        <fullName evidence="3">Prostaglandin E synthase 2</fullName>
    </submittedName>
</protein>
<dbReference type="AlphaFoldDB" id="A0A834VF12"/>
<evidence type="ECO:0000313" key="5">
    <source>
        <dbReference type="Proteomes" id="UP000070412"/>
    </source>
</evidence>
<dbReference type="InterPro" id="IPR036249">
    <property type="entry name" value="Thioredoxin-like_sf"/>
</dbReference>
<dbReference type="PROSITE" id="PS00195">
    <property type="entry name" value="GLUTAREDOXIN_1"/>
    <property type="match status" value="1"/>
</dbReference>
<keyword evidence="1" id="KW-0812">Transmembrane</keyword>
<keyword evidence="5" id="KW-1185">Reference proteome</keyword>
<dbReference type="Proteomes" id="UP000070412">
    <property type="component" value="Unassembled WGS sequence"/>
</dbReference>
<dbReference type="GO" id="GO:0050220">
    <property type="term" value="F:prostaglandin-E synthase activity"/>
    <property type="evidence" value="ECO:0007669"/>
    <property type="project" value="TreeGrafter"/>
</dbReference>
<dbReference type="InterPro" id="IPR011767">
    <property type="entry name" value="GLR_AS"/>
</dbReference>
<dbReference type="GO" id="GO:0005739">
    <property type="term" value="C:mitochondrion"/>
    <property type="evidence" value="ECO:0007669"/>
    <property type="project" value="TreeGrafter"/>
</dbReference>
<feature type="domain" description="GST N-terminal" evidence="2">
    <location>
        <begin position="95"/>
        <end position="149"/>
    </location>
</feature>
<evidence type="ECO:0000313" key="3">
    <source>
        <dbReference type="EMBL" id="KAF7494446.1"/>
    </source>
</evidence>
<keyword evidence="1" id="KW-1133">Transmembrane helix</keyword>
<name>A0A834VF12_SARSC</name>
<dbReference type="SUPFAM" id="SSF52833">
    <property type="entry name" value="Thioredoxin-like"/>
    <property type="match status" value="1"/>
</dbReference>
<dbReference type="PANTHER" id="PTHR12782">
    <property type="entry name" value="MICROSOMAL PROSTAGLANDIN E SYNTHASE-2"/>
    <property type="match status" value="1"/>
</dbReference>
<dbReference type="EnsemblMetazoa" id="SSS_578s_mrna">
    <property type="protein sequence ID" value="KAF7494446.1"/>
    <property type="gene ID" value="SSS_578"/>
</dbReference>
<dbReference type="PROSITE" id="PS51354">
    <property type="entry name" value="GLUTAREDOXIN_2"/>
    <property type="match status" value="1"/>
</dbReference>
<dbReference type="Gene3D" id="3.40.30.10">
    <property type="entry name" value="Glutaredoxin"/>
    <property type="match status" value="1"/>
</dbReference>
<proteinExistence type="predicted"/>
<dbReference type="EMBL" id="WVUK01000053">
    <property type="protein sequence ID" value="KAF7494446.1"/>
    <property type="molecule type" value="Genomic_DNA"/>
</dbReference>
<sequence>MGNSKFRPSLFTIFFGSFVIFCVIDLIYERYRRSGLTLLQFLSPFNRNSKTVTIENSDEFSNKYVSILKRSALPTIEPTKTIKGALTIPNLKLTLFQYQNCPFCSKVRVFLDYYGLPYDIIEVNPVMRQQIKFSKKYRKVPILLVSEHENFQQSSSELDQNSIEENSGILQINDSTLIVSAMYSYLLSKNPKSKHNNLSLKDLLSWYTSSQSSLVNLKKRTEF</sequence>
<dbReference type="InterPro" id="IPR004045">
    <property type="entry name" value="Glutathione_S-Trfase_N"/>
</dbReference>
<gene>
    <name evidence="3" type="primary">SSS_578g</name>
    <name evidence="3" type="ORF">SSS_578</name>
</gene>